<accession>A0A1J1LFZ4</accession>
<dbReference type="InterPro" id="IPR038430">
    <property type="entry name" value="NDAH_ubi_oxred_su3_sf"/>
</dbReference>
<keyword evidence="12" id="KW-0793">Thylakoid</keyword>
<dbReference type="GO" id="GO:0031676">
    <property type="term" value="C:plasma membrane-derived thylakoid membrane"/>
    <property type="evidence" value="ECO:0007669"/>
    <property type="project" value="UniProtKB-SubCell"/>
</dbReference>
<dbReference type="InterPro" id="IPR023043">
    <property type="entry name" value="NAD(P)H_OxRDtase_bac/plastid"/>
</dbReference>
<dbReference type="InterPro" id="IPR000440">
    <property type="entry name" value="NADH_UbQ/plastoQ_OxRdtase_su3"/>
</dbReference>
<dbReference type="STRING" id="671072.PL9214290967"/>
<keyword evidence="13" id="KW-0560">Oxidoreductase</keyword>
<dbReference type="EMBL" id="CZDF01000132">
    <property type="protein sequence ID" value="CUR31376.1"/>
    <property type="molecule type" value="Genomic_DNA"/>
</dbReference>
<evidence type="ECO:0000313" key="13">
    <source>
        <dbReference type="EMBL" id="CUR31376.1"/>
    </source>
</evidence>
<evidence type="ECO:0000256" key="3">
    <source>
        <dbReference type="ARBA" id="ARBA00022448"/>
    </source>
</evidence>
<dbReference type="GO" id="GO:0008137">
    <property type="term" value="F:NADH dehydrogenase (ubiquinone) activity"/>
    <property type="evidence" value="ECO:0007669"/>
    <property type="project" value="InterPro"/>
</dbReference>
<dbReference type="EC" id="7.1.1.-" evidence="12"/>
<name>A0A1J1LFZ4_9CYAN</name>
<keyword evidence="3 12" id="KW-0813">Transport</keyword>
<evidence type="ECO:0000256" key="10">
    <source>
        <dbReference type="ARBA" id="ARBA00023027"/>
    </source>
</evidence>
<evidence type="ECO:0000256" key="4">
    <source>
        <dbReference type="ARBA" id="ARBA00022692"/>
    </source>
</evidence>
<keyword evidence="8 12" id="KW-1278">Translocase</keyword>
<comment type="catalytic activity">
    <reaction evidence="12">
        <text>a plastoquinone + NADH + (n+1) H(+)(in) = a plastoquinol + NAD(+) + n H(+)(out)</text>
        <dbReference type="Rhea" id="RHEA:42608"/>
        <dbReference type="Rhea" id="RHEA-COMP:9561"/>
        <dbReference type="Rhea" id="RHEA-COMP:9562"/>
        <dbReference type="ChEBI" id="CHEBI:15378"/>
        <dbReference type="ChEBI" id="CHEBI:17757"/>
        <dbReference type="ChEBI" id="CHEBI:57540"/>
        <dbReference type="ChEBI" id="CHEBI:57945"/>
        <dbReference type="ChEBI" id="CHEBI:62192"/>
    </reaction>
</comment>
<dbReference type="OrthoDB" id="9791970at2"/>
<comment type="subcellular location">
    <subcellularLocation>
        <location evidence="12">Cellular thylakoid membrane</location>
        <topology evidence="12">Multi-pass membrane protein</topology>
    </subcellularLocation>
    <subcellularLocation>
        <location evidence="1">Membrane</location>
        <topology evidence="1">Multi-pass membrane protein</topology>
    </subcellularLocation>
</comment>
<evidence type="ECO:0000256" key="8">
    <source>
        <dbReference type="ARBA" id="ARBA00022967"/>
    </source>
</evidence>
<evidence type="ECO:0000256" key="9">
    <source>
        <dbReference type="ARBA" id="ARBA00022989"/>
    </source>
</evidence>
<evidence type="ECO:0000256" key="5">
    <source>
        <dbReference type="ARBA" id="ARBA00022719"/>
    </source>
</evidence>
<evidence type="ECO:0000256" key="6">
    <source>
        <dbReference type="ARBA" id="ARBA00022857"/>
    </source>
</evidence>
<comment type="function">
    <text evidence="12">NDH-1 shuttles electrons from an unknown electron donor, via FMN and iron-sulfur (Fe-S) centers, to quinones in the respiratory and/or the photosynthetic chain. The immediate electron acceptor for the enzyme in this species is believed to be plastoquinone. Couples the redox reaction to proton translocation, and thus conserves the redox energy in a proton gradient. Cyanobacterial NDH-1 also plays a role in inorganic carbon-concentration.</text>
</comment>
<feature type="transmembrane region" description="Helical" evidence="12">
    <location>
        <begin position="6"/>
        <end position="27"/>
    </location>
</feature>
<dbReference type="GO" id="GO:0016655">
    <property type="term" value="F:oxidoreductase activity, acting on NAD(P)H, quinone or similar compound as acceptor"/>
    <property type="evidence" value="ECO:0007669"/>
    <property type="project" value="UniProtKB-UniRule"/>
</dbReference>
<proteinExistence type="inferred from homology"/>
<dbReference type="AlphaFoldDB" id="A0A1J1LFZ4"/>
<dbReference type="Proteomes" id="UP000184315">
    <property type="component" value="Unassembled WGS sequence"/>
</dbReference>
<comment type="similarity">
    <text evidence="2 12">Belongs to the complex I subunit 3 family.</text>
</comment>
<evidence type="ECO:0000313" key="14">
    <source>
        <dbReference type="Proteomes" id="UP000184315"/>
    </source>
</evidence>
<dbReference type="PANTHER" id="PTHR11058">
    <property type="entry name" value="NADH-UBIQUINONE OXIDOREDUCTASE CHAIN 3"/>
    <property type="match status" value="1"/>
</dbReference>
<dbReference type="Gene3D" id="1.20.58.1610">
    <property type="entry name" value="NADH:ubiquinone/plastoquinone oxidoreductase, chain 3"/>
    <property type="match status" value="1"/>
</dbReference>
<dbReference type="HAMAP" id="MF_01394">
    <property type="entry name" value="NDH1_NuoA"/>
    <property type="match status" value="1"/>
</dbReference>
<dbReference type="RefSeq" id="WP_072718243.1">
    <property type="nucleotide sequence ID" value="NZ_LN889782.1"/>
</dbReference>
<keyword evidence="7 12" id="KW-0618">Plastoquinone</keyword>
<dbReference type="Pfam" id="PF00507">
    <property type="entry name" value="Oxidored_q4"/>
    <property type="match status" value="1"/>
</dbReference>
<comment type="catalytic activity">
    <reaction evidence="12">
        <text>a plastoquinone + NADPH + (n+1) H(+)(in) = a plastoquinol + NADP(+) + n H(+)(out)</text>
        <dbReference type="Rhea" id="RHEA:42612"/>
        <dbReference type="Rhea" id="RHEA-COMP:9561"/>
        <dbReference type="Rhea" id="RHEA-COMP:9562"/>
        <dbReference type="ChEBI" id="CHEBI:15378"/>
        <dbReference type="ChEBI" id="CHEBI:17757"/>
        <dbReference type="ChEBI" id="CHEBI:57783"/>
        <dbReference type="ChEBI" id="CHEBI:58349"/>
        <dbReference type="ChEBI" id="CHEBI:62192"/>
    </reaction>
</comment>
<gene>
    <name evidence="12 13" type="primary">ndhC</name>
    <name evidence="13" type="ORF">PL9214290967</name>
</gene>
<comment type="subunit">
    <text evidence="12">NDH-1 can be composed of about 15 different subunits; different subcomplexes with different compositions have been identified which probably have different functions.</text>
</comment>
<keyword evidence="10 12" id="KW-0520">NAD</keyword>
<keyword evidence="11 12" id="KW-0472">Membrane</keyword>
<dbReference type="FunFam" id="1.20.58.1610:FF:000001">
    <property type="entry name" value="NAD(P)H-quinone oxidoreductase subunit 3, chloroplastic"/>
    <property type="match status" value="1"/>
</dbReference>
<keyword evidence="14" id="KW-1185">Reference proteome</keyword>
<reference evidence="14" key="1">
    <citation type="submission" date="2015-10" db="EMBL/GenBank/DDBJ databases">
        <authorList>
            <person name="Regsiter A."/>
            <person name="william w."/>
        </authorList>
    </citation>
    <scope>NUCLEOTIDE SEQUENCE [LARGE SCALE GENOMIC DNA]</scope>
</reference>
<dbReference type="GO" id="GO:0048038">
    <property type="term" value="F:quinone binding"/>
    <property type="evidence" value="ECO:0007669"/>
    <property type="project" value="UniProtKB-KW"/>
</dbReference>
<evidence type="ECO:0000256" key="1">
    <source>
        <dbReference type="ARBA" id="ARBA00004141"/>
    </source>
</evidence>
<keyword evidence="5 12" id="KW-0874">Quinone</keyword>
<evidence type="ECO:0000256" key="7">
    <source>
        <dbReference type="ARBA" id="ARBA00022957"/>
    </source>
</evidence>
<organism evidence="13 14">
    <name type="scientific">Planktothrix tepida PCC 9214</name>
    <dbReference type="NCBI Taxonomy" id="671072"/>
    <lineage>
        <taxon>Bacteria</taxon>
        <taxon>Bacillati</taxon>
        <taxon>Cyanobacteriota</taxon>
        <taxon>Cyanophyceae</taxon>
        <taxon>Oscillatoriophycideae</taxon>
        <taxon>Oscillatoriales</taxon>
        <taxon>Microcoleaceae</taxon>
        <taxon>Planktothrix</taxon>
    </lineage>
</organism>
<evidence type="ECO:0000256" key="12">
    <source>
        <dbReference type="HAMAP-Rule" id="MF_01394"/>
    </source>
</evidence>
<dbReference type="GO" id="GO:0030964">
    <property type="term" value="C:NADH dehydrogenase complex"/>
    <property type="evidence" value="ECO:0007669"/>
    <property type="project" value="TreeGrafter"/>
</dbReference>
<keyword evidence="4 12" id="KW-0812">Transmembrane</keyword>
<keyword evidence="6 12" id="KW-0521">NADP</keyword>
<dbReference type="PANTHER" id="PTHR11058:SF9">
    <property type="entry name" value="NADH-UBIQUINONE OXIDOREDUCTASE CHAIN 3"/>
    <property type="match status" value="1"/>
</dbReference>
<evidence type="ECO:0000256" key="11">
    <source>
        <dbReference type="ARBA" id="ARBA00023136"/>
    </source>
</evidence>
<keyword evidence="9 12" id="KW-1133">Transmembrane helix</keyword>
<sequence>MFVLSGYEYFLGFLIICSLVPILALGASKVLRPKSRSGVRRTTYESGNEPIGGAWIQFNIRYYMFALVFVVFDVETVFLYPWAVAFHNLGLLAFIEALIFIAILVIALVYAWRKGALEWS</sequence>
<protein>
    <recommendedName>
        <fullName evidence="12">NAD(P)H-quinone oxidoreductase subunit 3</fullName>
        <ecNumber evidence="12">7.1.1.-</ecNumber>
    </recommendedName>
    <alternativeName>
        <fullName evidence="12">NAD(P)H dehydrogenase subunit 3</fullName>
    </alternativeName>
    <alternativeName>
        <fullName evidence="12">NADH-plastoquinone oxidoreductase subunit 3</fullName>
    </alternativeName>
    <alternativeName>
        <fullName evidence="12">NDH-1 subunit 3</fullName>
        <shortName evidence="12">NDH-C</shortName>
    </alternativeName>
</protein>
<feature type="transmembrane region" description="Helical" evidence="12">
    <location>
        <begin position="89"/>
        <end position="112"/>
    </location>
</feature>
<evidence type="ECO:0000256" key="2">
    <source>
        <dbReference type="ARBA" id="ARBA00008472"/>
    </source>
</evidence>
<dbReference type="GO" id="GO:0019684">
    <property type="term" value="P:photosynthesis, light reaction"/>
    <property type="evidence" value="ECO:0007669"/>
    <property type="project" value="UniProtKB-UniRule"/>
</dbReference>
<feature type="transmembrane region" description="Helical" evidence="12">
    <location>
        <begin position="62"/>
        <end position="83"/>
    </location>
</feature>